<name>A0AA40S731_9HYPH</name>
<organism evidence="2 3">
    <name type="scientific">Methylorubrum thiocyanatum</name>
    <dbReference type="NCBI Taxonomy" id="47958"/>
    <lineage>
        <taxon>Bacteria</taxon>
        <taxon>Pseudomonadati</taxon>
        <taxon>Pseudomonadota</taxon>
        <taxon>Alphaproteobacteria</taxon>
        <taxon>Hyphomicrobiales</taxon>
        <taxon>Methylobacteriaceae</taxon>
        <taxon>Methylorubrum</taxon>
    </lineage>
</organism>
<sequence length="135" mass="15486">MHGRYLPPLHLREFDAVVLAEVLRDHLGRSKKEMNAARDRADRRGWALAQERWLAIHSIWTKVDGELRLLGPMLPIGLESLEGAIRVRATRMPRSAANADTLRAEAVARREAEEARKSRLQEERERCTRTDEPGE</sequence>
<dbReference type="RefSeq" id="WP_182556618.1">
    <property type="nucleotide sequence ID" value="NZ_BPRF01000013.1"/>
</dbReference>
<comment type="caution">
    <text evidence="2">The sequence shown here is derived from an EMBL/GenBank/DDBJ whole genome shotgun (WGS) entry which is preliminary data.</text>
</comment>
<proteinExistence type="predicted"/>
<feature type="region of interest" description="Disordered" evidence="1">
    <location>
        <begin position="113"/>
        <end position="135"/>
    </location>
</feature>
<accession>A0AA40S731</accession>
<evidence type="ECO:0000256" key="1">
    <source>
        <dbReference type="SAM" id="MobiDB-lite"/>
    </source>
</evidence>
<evidence type="ECO:0000313" key="3">
    <source>
        <dbReference type="Proteomes" id="UP000543554"/>
    </source>
</evidence>
<dbReference type="AlphaFoldDB" id="A0AA40S731"/>
<keyword evidence="3" id="KW-1185">Reference proteome</keyword>
<protein>
    <submittedName>
        <fullName evidence="2">Uncharacterized protein</fullName>
    </submittedName>
</protein>
<evidence type="ECO:0000313" key="2">
    <source>
        <dbReference type="EMBL" id="MBA8915791.1"/>
    </source>
</evidence>
<dbReference type="EMBL" id="JACJIB010000010">
    <property type="protein sequence ID" value="MBA8915791.1"/>
    <property type="molecule type" value="Genomic_DNA"/>
</dbReference>
<gene>
    <name evidence="2" type="ORF">HNR51_004901</name>
</gene>
<dbReference type="Proteomes" id="UP000543554">
    <property type="component" value="Unassembled WGS sequence"/>
</dbReference>
<reference evidence="2 3" key="1">
    <citation type="submission" date="2020-08" db="EMBL/GenBank/DDBJ databases">
        <title>Genomic Encyclopedia of Type Strains, Phase IV (KMG-IV): sequencing the most valuable type-strain genomes for metagenomic binning, comparative biology and taxonomic classification.</title>
        <authorList>
            <person name="Goeker M."/>
        </authorList>
    </citation>
    <scope>NUCLEOTIDE SEQUENCE [LARGE SCALE GENOMIC DNA]</scope>
    <source>
        <strain evidence="2 3">DSM 11490</strain>
    </source>
</reference>